<dbReference type="GO" id="GO:0005829">
    <property type="term" value="C:cytosol"/>
    <property type="evidence" value="ECO:0007669"/>
    <property type="project" value="TreeGrafter"/>
</dbReference>
<dbReference type="EMBL" id="QXED01000013">
    <property type="protein sequence ID" value="RIV18056.1"/>
    <property type="molecule type" value="Genomic_DNA"/>
</dbReference>
<dbReference type="InterPro" id="IPR035959">
    <property type="entry name" value="RutC-like_sf"/>
</dbReference>
<comment type="similarity">
    <text evidence="1">Belongs to the RutC family.</text>
</comment>
<keyword evidence="3" id="KW-1185">Reference proteome</keyword>
<accession>A0A418LXR5</accession>
<dbReference type="AlphaFoldDB" id="A0A418LXR5"/>
<dbReference type="Proteomes" id="UP000283523">
    <property type="component" value="Unassembled WGS sequence"/>
</dbReference>
<dbReference type="Gene3D" id="3.30.1330.40">
    <property type="entry name" value="RutC-like"/>
    <property type="match status" value="1"/>
</dbReference>
<evidence type="ECO:0000313" key="2">
    <source>
        <dbReference type="EMBL" id="RIV18056.1"/>
    </source>
</evidence>
<evidence type="ECO:0000313" key="3">
    <source>
        <dbReference type="Proteomes" id="UP000283523"/>
    </source>
</evidence>
<dbReference type="OrthoDB" id="9803101at2"/>
<comment type="caution">
    <text evidence="2">The sequence shown here is derived from an EMBL/GenBank/DDBJ whole genome shotgun (WGS) entry which is preliminary data.</text>
</comment>
<dbReference type="GO" id="GO:0019239">
    <property type="term" value="F:deaminase activity"/>
    <property type="evidence" value="ECO:0007669"/>
    <property type="project" value="TreeGrafter"/>
</dbReference>
<gene>
    <name evidence="2" type="ORF">DYU11_29305</name>
</gene>
<sequence>MATKIQIHHPDVKEGFSTGAYSSGVLIDGWLYVSGQGPVDYAKGEFVLGTIESETHLTLQNVGRILEAAGCTFDDVVKSTVHLADINDFAVYNQIYASYFPGIKPARTTVQSVLGNGIKVEIDVVAKLP</sequence>
<dbReference type="PANTHER" id="PTHR11803">
    <property type="entry name" value="2-IMINOBUTANOATE/2-IMINOPROPANOATE DEAMINASE RIDA"/>
    <property type="match status" value="1"/>
</dbReference>
<dbReference type="PANTHER" id="PTHR11803:SF58">
    <property type="entry name" value="PROTEIN HMF1-RELATED"/>
    <property type="match status" value="1"/>
</dbReference>
<dbReference type="SUPFAM" id="SSF55298">
    <property type="entry name" value="YjgF-like"/>
    <property type="match status" value="1"/>
</dbReference>
<dbReference type="FunFam" id="3.30.1330.40:FF:000001">
    <property type="entry name" value="L-PSP family endoribonuclease"/>
    <property type="match status" value="1"/>
</dbReference>
<proteinExistence type="inferred from homology"/>
<dbReference type="RefSeq" id="WP_119671307.1">
    <property type="nucleotide sequence ID" value="NZ_QXED01000013.1"/>
</dbReference>
<dbReference type="Pfam" id="PF01042">
    <property type="entry name" value="Ribonuc_L-PSP"/>
    <property type="match status" value="1"/>
</dbReference>
<dbReference type="InterPro" id="IPR006175">
    <property type="entry name" value="YjgF/YER057c/UK114"/>
</dbReference>
<name>A0A418LXR5_9BACT</name>
<reference evidence="2 3" key="1">
    <citation type="submission" date="2018-08" db="EMBL/GenBank/DDBJ databases">
        <title>Fibrisoma montanum sp. nov., isolated from Danxia mountain soil.</title>
        <authorList>
            <person name="Huang Y."/>
        </authorList>
    </citation>
    <scope>NUCLEOTIDE SEQUENCE [LARGE SCALE GENOMIC DNA]</scope>
    <source>
        <strain evidence="2 3">HYT19</strain>
    </source>
</reference>
<protein>
    <submittedName>
        <fullName evidence="2">RidA family protein</fullName>
    </submittedName>
</protein>
<evidence type="ECO:0000256" key="1">
    <source>
        <dbReference type="ARBA" id="ARBA00010552"/>
    </source>
</evidence>
<dbReference type="CDD" id="cd00448">
    <property type="entry name" value="YjgF_YER057c_UK114_family"/>
    <property type="match status" value="1"/>
</dbReference>
<organism evidence="2 3">
    <name type="scientific">Fibrisoma montanum</name>
    <dbReference type="NCBI Taxonomy" id="2305895"/>
    <lineage>
        <taxon>Bacteria</taxon>
        <taxon>Pseudomonadati</taxon>
        <taxon>Bacteroidota</taxon>
        <taxon>Cytophagia</taxon>
        <taxon>Cytophagales</taxon>
        <taxon>Spirosomataceae</taxon>
        <taxon>Fibrisoma</taxon>
    </lineage>
</organism>